<organism evidence="1 2">
    <name type="scientific">Araneus ventricosus</name>
    <name type="common">Orbweaver spider</name>
    <name type="synonym">Epeira ventricosa</name>
    <dbReference type="NCBI Taxonomy" id="182803"/>
    <lineage>
        <taxon>Eukaryota</taxon>
        <taxon>Metazoa</taxon>
        <taxon>Ecdysozoa</taxon>
        <taxon>Arthropoda</taxon>
        <taxon>Chelicerata</taxon>
        <taxon>Arachnida</taxon>
        <taxon>Araneae</taxon>
        <taxon>Araneomorphae</taxon>
        <taxon>Entelegynae</taxon>
        <taxon>Araneoidea</taxon>
        <taxon>Araneidae</taxon>
        <taxon>Araneus</taxon>
    </lineage>
</organism>
<dbReference type="Proteomes" id="UP000499080">
    <property type="component" value="Unassembled WGS sequence"/>
</dbReference>
<sequence>MDMGHLVVTVDDRDEILLQTFIQPQRDDVFPDGFNEATFSGIFHMILSQGHCPSLQSLNSNYPSLQSLNSNYPSLQSLNSN</sequence>
<comment type="caution">
    <text evidence="1">The sequence shown here is derived from an EMBL/GenBank/DDBJ whole genome shotgun (WGS) entry which is preliminary data.</text>
</comment>
<keyword evidence="2" id="KW-1185">Reference proteome</keyword>
<reference evidence="1 2" key="1">
    <citation type="journal article" date="2019" name="Sci. Rep.">
        <title>Orb-weaving spider Araneus ventricosus genome elucidates the spidroin gene catalogue.</title>
        <authorList>
            <person name="Kono N."/>
            <person name="Nakamura H."/>
            <person name="Ohtoshi R."/>
            <person name="Moran D.A.P."/>
            <person name="Shinohara A."/>
            <person name="Yoshida Y."/>
            <person name="Fujiwara M."/>
            <person name="Mori M."/>
            <person name="Tomita M."/>
            <person name="Arakawa K."/>
        </authorList>
    </citation>
    <scope>NUCLEOTIDE SEQUENCE [LARGE SCALE GENOMIC DNA]</scope>
</reference>
<evidence type="ECO:0000313" key="2">
    <source>
        <dbReference type="Proteomes" id="UP000499080"/>
    </source>
</evidence>
<gene>
    <name evidence="1" type="ORF">AVEN_275405_1</name>
</gene>
<name>A0A4Y2PJK4_ARAVE</name>
<dbReference type="EMBL" id="BGPR01011612">
    <property type="protein sequence ID" value="GBN52155.1"/>
    <property type="molecule type" value="Genomic_DNA"/>
</dbReference>
<evidence type="ECO:0000313" key="1">
    <source>
        <dbReference type="EMBL" id="GBN52155.1"/>
    </source>
</evidence>
<protein>
    <submittedName>
        <fullName evidence="1">Uncharacterized protein</fullName>
    </submittedName>
</protein>
<dbReference type="AlphaFoldDB" id="A0A4Y2PJK4"/>
<accession>A0A4Y2PJK4</accession>
<proteinExistence type="predicted"/>